<name>A0A6G1LL44_9PEZI</name>
<sequence>MAVTNLKNLMTITLLLATATASPMNLIGPPNANNGQGSQLHHHQDPATSTDPPSGFPHTAVHPTATAPLVPTGTATGVPHPDISGSGAAPPSSSHGNQFGGSRKGGEHHHYPNIPLPSETHESHHGENFPTGRPHASYPTATAAPFAFATLTGVTHPTGGPHPYHTGVVAHGPLPTTEQ</sequence>
<dbReference type="AlphaFoldDB" id="A0A6G1LL44"/>
<feature type="region of interest" description="Disordered" evidence="1">
    <location>
        <begin position="157"/>
        <end position="179"/>
    </location>
</feature>
<feature type="signal peptide" evidence="2">
    <location>
        <begin position="1"/>
        <end position="21"/>
    </location>
</feature>
<evidence type="ECO:0000256" key="2">
    <source>
        <dbReference type="SAM" id="SignalP"/>
    </source>
</evidence>
<protein>
    <submittedName>
        <fullName evidence="3">Uncharacterized protein</fullName>
    </submittedName>
</protein>
<keyword evidence="4" id="KW-1185">Reference proteome</keyword>
<evidence type="ECO:0000256" key="1">
    <source>
        <dbReference type="SAM" id="MobiDB-lite"/>
    </source>
</evidence>
<evidence type="ECO:0000313" key="3">
    <source>
        <dbReference type="EMBL" id="KAF2773661.1"/>
    </source>
</evidence>
<gene>
    <name evidence="3" type="ORF">EJ03DRAFT_371065</name>
</gene>
<feature type="region of interest" description="Disordered" evidence="1">
    <location>
        <begin position="27"/>
        <end position="138"/>
    </location>
</feature>
<reference evidence="3" key="1">
    <citation type="journal article" date="2020" name="Stud. Mycol.">
        <title>101 Dothideomycetes genomes: a test case for predicting lifestyles and emergence of pathogens.</title>
        <authorList>
            <person name="Haridas S."/>
            <person name="Albert R."/>
            <person name="Binder M."/>
            <person name="Bloem J."/>
            <person name="Labutti K."/>
            <person name="Salamov A."/>
            <person name="Andreopoulos B."/>
            <person name="Baker S."/>
            <person name="Barry K."/>
            <person name="Bills G."/>
            <person name="Bluhm B."/>
            <person name="Cannon C."/>
            <person name="Castanera R."/>
            <person name="Culley D."/>
            <person name="Daum C."/>
            <person name="Ezra D."/>
            <person name="Gonzalez J."/>
            <person name="Henrissat B."/>
            <person name="Kuo A."/>
            <person name="Liang C."/>
            <person name="Lipzen A."/>
            <person name="Lutzoni F."/>
            <person name="Magnuson J."/>
            <person name="Mondo S."/>
            <person name="Nolan M."/>
            <person name="Ohm R."/>
            <person name="Pangilinan J."/>
            <person name="Park H.-J."/>
            <person name="Ramirez L."/>
            <person name="Alfaro M."/>
            <person name="Sun H."/>
            <person name="Tritt A."/>
            <person name="Yoshinaga Y."/>
            <person name="Zwiers L.-H."/>
            <person name="Turgeon B."/>
            <person name="Goodwin S."/>
            <person name="Spatafora J."/>
            <person name="Crous P."/>
            <person name="Grigoriev I."/>
        </authorList>
    </citation>
    <scope>NUCLEOTIDE SEQUENCE</scope>
    <source>
        <strain evidence="3">CBS 116005</strain>
    </source>
</reference>
<accession>A0A6G1LL44</accession>
<dbReference type="Proteomes" id="UP000799436">
    <property type="component" value="Unassembled WGS sequence"/>
</dbReference>
<organism evidence="3 4">
    <name type="scientific">Teratosphaeria nubilosa</name>
    <dbReference type="NCBI Taxonomy" id="161662"/>
    <lineage>
        <taxon>Eukaryota</taxon>
        <taxon>Fungi</taxon>
        <taxon>Dikarya</taxon>
        <taxon>Ascomycota</taxon>
        <taxon>Pezizomycotina</taxon>
        <taxon>Dothideomycetes</taxon>
        <taxon>Dothideomycetidae</taxon>
        <taxon>Mycosphaerellales</taxon>
        <taxon>Teratosphaeriaceae</taxon>
        <taxon>Teratosphaeria</taxon>
    </lineage>
</organism>
<feature type="chain" id="PRO_5026159194" evidence="2">
    <location>
        <begin position="22"/>
        <end position="179"/>
    </location>
</feature>
<keyword evidence="2" id="KW-0732">Signal</keyword>
<dbReference type="EMBL" id="ML995810">
    <property type="protein sequence ID" value="KAF2773661.1"/>
    <property type="molecule type" value="Genomic_DNA"/>
</dbReference>
<feature type="compositionally biased region" description="Low complexity" evidence="1">
    <location>
        <begin position="84"/>
        <end position="94"/>
    </location>
</feature>
<evidence type="ECO:0000313" key="4">
    <source>
        <dbReference type="Proteomes" id="UP000799436"/>
    </source>
</evidence>
<proteinExistence type="predicted"/>